<dbReference type="WBParaSite" id="L893_g4069.t1">
    <property type="protein sequence ID" value="L893_g4069.t1"/>
    <property type="gene ID" value="L893_g4069"/>
</dbReference>
<feature type="chain" id="PRO_5009314560" evidence="1">
    <location>
        <begin position="17"/>
        <end position="164"/>
    </location>
</feature>
<proteinExistence type="predicted"/>
<reference evidence="3" key="1">
    <citation type="submission" date="2016-11" db="UniProtKB">
        <authorList>
            <consortium name="WormBaseParasite"/>
        </authorList>
    </citation>
    <scope>IDENTIFICATION</scope>
</reference>
<evidence type="ECO:0000256" key="1">
    <source>
        <dbReference type="SAM" id="SignalP"/>
    </source>
</evidence>
<dbReference type="AlphaFoldDB" id="A0A1I8ACL3"/>
<organism evidence="2 3">
    <name type="scientific">Steinernema glaseri</name>
    <dbReference type="NCBI Taxonomy" id="37863"/>
    <lineage>
        <taxon>Eukaryota</taxon>
        <taxon>Metazoa</taxon>
        <taxon>Ecdysozoa</taxon>
        <taxon>Nematoda</taxon>
        <taxon>Chromadorea</taxon>
        <taxon>Rhabditida</taxon>
        <taxon>Tylenchina</taxon>
        <taxon>Panagrolaimomorpha</taxon>
        <taxon>Strongyloidoidea</taxon>
        <taxon>Steinernematidae</taxon>
        <taxon>Steinernema</taxon>
    </lineage>
</organism>
<dbReference type="Gene3D" id="3.10.450.10">
    <property type="match status" value="1"/>
</dbReference>
<keyword evidence="2" id="KW-1185">Reference proteome</keyword>
<accession>A0A1I8ACL3</accession>
<name>A0A1I8ACL3_9BILA</name>
<dbReference type="Proteomes" id="UP000095287">
    <property type="component" value="Unplaced"/>
</dbReference>
<feature type="signal peptide" evidence="1">
    <location>
        <begin position="1"/>
        <end position="16"/>
    </location>
</feature>
<dbReference type="InterPro" id="IPR046350">
    <property type="entry name" value="Cystatin_sf"/>
</dbReference>
<evidence type="ECO:0000313" key="2">
    <source>
        <dbReference type="Proteomes" id="UP000095287"/>
    </source>
</evidence>
<protein>
    <submittedName>
        <fullName evidence="3">Cystatin domain-containing protein</fullName>
    </submittedName>
</protein>
<evidence type="ECO:0000313" key="3">
    <source>
        <dbReference type="WBParaSite" id="L893_g4069.t1"/>
    </source>
</evidence>
<sequence>MRVLLAILLFSTASVCQWSGQEFEGPKREMNLMDYKLRVMRATEQQAKGVVYNLELKVGQTDCLQRVWSSTGDRLRTTTFYKVHHDLLQRRYRYECAPKRNGRRFLYYVELWFPAWRGSEMVTIRGNVPSLTESTRVVHRPASHSYRCGWFPVDHIAVVCPSQC</sequence>
<keyword evidence="1" id="KW-0732">Signal</keyword>
<dbReference type="SUPFAM" id="SSF54403">
    <property type="entry name" value="Cystatin/monellin"/>
    <property type="match status" value="1"/>
</dbReference>